<evidence type="ECO:0000256" key="1">
    <source>
        <dbReference type="SAM" id="MobiDB-lite"/>
    </source>
</evidence>
<accession>A0A813JIJ3</accession>
<reference evidence="2" key="1">
    <citation type="submission" date="2021-02" db="EMBL/GenBank/DDBJ databases">
        <authorList>
            <person name="Dougan E. K."/>
            <person name="Rhodes N."/>
            <person name="Thang M."/>
            <person name="Chan C."/>
        </authorList>
    </citation>
    <scope>NUCLEOTIDE SEQUENCE</scope>
</reference>
<feature type="non-terminal residue" evidence="2">
    <location>
        <position position="1"/>
    </location>
</feature>
<evidence type="ECO:0000313" key="2">
    <source>
        <dbReference type="EMBL" id="CAE8682580.1"/>
    </source>
</evidence>
<organism evidence="2 3">
    <name type="scientific">Polarella glacialis</name>
    <name type="common">Dinoflagellate</name>
    <dbReference type="NCBI Taxonomy" id="89957"/>
    <lineage>
        <taxon>Eukaryota</taxon>
        <taxon>Sar</taxon>
        <taxon>Alveolata</taxon>
        <taxon>Dinophyceae</taxon>
        <taxon>Suessiales</taxon>
        <taxon>Suessiaceae</taxon>
        <taxon>Polarella</taxon>
    </lineage>
</organism>
<proteinExistence type="predicted"/>
<gene>
    <name evidence="2" type="ORF">PGLA2088_LOCUS23022</name>
</gene>
<protein>
    <submittedName>
        <fullName evidence="2">Uncharacterized protein</fullName>
    </submittedName>
</protein>
<sequence>SNLLVKDREKALANFGDFKKKAMVVMGEPSADYKKKVQTLILAEKEAKIDQERKKKTQDLERQRLLEERKKK</sequence>
<feature type="region of interest" description="Disordered" evidence="1">
    <location>
        <begin position="52"/>
        <end position="72"/>
    </location>
</feature>
<dbReference type="Proteomes" id="UP000626109">
    <property type="component" value="Unassembled WGS sequence"/>
</dbReference>
<name>A0A813JIJ3_POLGL</name>
<comment type="caution">
    <text evidence="2">The sequence shown here is derived from an EMBL/GenBank/DDBJ whole genome shotgun (WGS) entry which is preliminary data.</text>
</comment>
<dbReference type="EMBL" id="CAJNNW010026083">
    <property type="protein sequence ID" value="CAE8682580.1"/>
    <property type="molecule type" value="Genomic_DNA"/>
</dbReference>
<feature type="non-terminal residue" evidence="2">
    <location>
        <position position="72"/>
    </location>
</feature>
<dbReference type="AlphaFoldDB" id="A0A813JIJ3"/>
<evidence type="ECO:0000313" key="3">
    <source>
        <dbReference type="Proteomes" id="UP000626109"/>
    </source>
</evidence>